<reference evidence="2 3" key="1">
    <citation type="journal article" date="2013" name="Curr. Biol.">
        <title>The Genome of the Foraminiferan Reticulomyxa filosa.</title>
        <authorList>
            <person name="Glockner G."/>
            <person name="Hulsmann N."/>
            <person name="Schleicher M."/>
            <person name="Noegel A.A."/>
            <person name="Eichinger L."/>
            <person name="Gallinger C."/>
            <person name="Pawlowski J."/>
            <person name="Sierra R."/>
            <person name="Euteneuer U."/>
            <person name="Pillet L."/>
            <person name="Moustafa A."/>
            <person name="Platzer M."/>
            <person name="Groth M."/>
            <person name="Szafranski K."/>
            <person name="Schliwa M."/>
        </authorList>
    </citation>
    <scope>NUCLEOTIDE SEQUENCE [LARGE SCALE GENOMIC DNA]</scope>
</reference>
<dbReference type="Proteomes" id="UP000023152">
    <property type="component" value="Unassembled WGS sequence"/>
</dbReference>
<proteinExistence type="predicted"/>
<comment type="caution">
    <text evidence="2">The sequence shown here is derived from an EMBL/GenBank/DDBJ whole genome shotgun (WGS) entry which is preliminary data.</text>
</comment>
<evidence type="ECO:0000256" key="1">
    <source>
        <dbReference type="SAM" id="Coils"/>
    </source>
</evidence>
<gene>
    <name evidence="2" type="ORF">RFI_26137</name>
</gene>
<dbReference type="EMBL" id="ASPP01022621">
    <property type="protein sequence ID" value="ETO11238.1"/>
    <property type="molecule type" value="Genomic_DNA"/>
</dbReference>
<feature type="coiled-coil region" evidence="1">
    <location>
        <begin position="7"/>
        <end position="34"/>
    </location>
</feature>
<evidence type="ECO:0000313" key="3">
    <source>
        <dbReference type="Proteomes" id="UP000023152"/>
    </source>
</evidence>
<keyword evidence="3" id="KW-1185">Reference proteome</keyword>
<evidence type="ECO:0000313" key="2">
    <source>
        <dbReference type="EMBL" id="ETO11238.1"/>
    </source>
</evidence>
<keyword evidence="1" id="KW-0175">Coiled coil</keyword>
<organism evidence="2 3">
    <name type="scientific">Reticulomyxa filosa</name>
    <dbReference type="NCBI Taxonomy" id="46433"/>
    <lineage>
        <taxon>Eukaryota</taxon>
        <taxon>Sar</taxon>
        <taxon>Rhizaria</taxon>
        <taxon>Retaria</taxon>
        <taxon>Foraminifera</taxon>
        <taxon>Monothalamids</taxon>
        <taxon>Reticulomyxidae</taxon>
        <taxon>Reticulomyxa</taxon>
    </lineage>
</organism>
<dbReference type="AlphaFoldDB" id="X6MB47"/>
<name>X6MB47_RETFI</name>
<protein>
    <submittedName>
        <fullName evidence="2">Uncharacterized protein</fullName>
    </submittedName>
</protein>
<sequence length="138" mass="15900">NLGRKWKKIKERKKKKKKELVEDMENILEMIDANNIVEIIECMATYSKVSLIEVSWSTWPESIPICNRYVNPNADTYTNATPIPTPNAKDECIKHNAQLKGELENGVGNAETHIVHTPTQQQTTKNKIKKWVEVITQR</sequence>
<feature type="non-terminal residue" evidence="2">
    <location>
        <position position="1"/>
    </location>
</feature>
<accession>X6MB47</accession>